<proteinExistence type="predicted"/>
<sequence length="68" mass="7051">MSVSPVEVPVLWIVLVLLLALAGGFLGTLLELALWVVVLMVLGSALLGLVVWRAVSSRTGSAGHVGRS</sequence>
<dbReference type="EMBL" id="FRDM01000012">
    <property type="protein sequence ID" value="SHN78634.1"/>
    <property type="molecule type" value="Genomic_DNA"/>
</dbReference>
<dbReference type="Proteomes" id="UP000184428">
    <property type="component" value="Unassembled WGS sequence"/>
</dbReference>
<protein>
    <submittedName>
        <fullName evidence="2">Uncharacterized protein</fullName>
    </submittedName>
</protein>
<evidence type="ECO:0000313" key="2">
    <source>
        <dbReference type="EMBL" id="SHN78634.1"/>
    </source>
</evidence>
<name>A0A1M7U6S9_9ACTN</name>
<evidence type="ECO:0000256" key="1">
    <source>
        <dbReference type="SAM" id="Phobius"/>
    </source>
</evidence>
<organism evidence="2 3">
    <name type="scientific">Geodermatophilus obscurus</name>
    <dbReference type="NCBI Taxonomy" id="1861"/>
    <lineage>
        <taxon>Bacteria</taxon>
        <taxon>Bacillati</taxon>
        <taxon>Actinomycetota</taxon>
        <taxon>Actinomycetes</taxon>
        <taxon>Geodermatophilales</taxon>
        <taxon>Geodermatophilaceae</taxon>
        <taxon>Geodermatophilus</taxon>
    </lineage>
</organism>
<reference evidence="2 3" key="1">
    <citation type="submission" date="2016-12" db="EMBL/GenBank/DDBJ databases">
        <authorList>
            <person name="Song W.-J."/>
            <person name="Kurnit D.M."/>
        </authorList>
    </citation>
    <scope>NUCLEOTIDE SEQUENCE [LARGE SCALE GENOMIC DNA]</scope>
    <source>
        <strain evidence="2 3">DSM 43162</strain>
    </source>
</reference>
<gene>
    <name evidence="2" type="ORF">SAMN05660350_02649</name>
</gene>
<feature type="transmembrane region" description="Helical" evidence="1">
    <location>
        <begin position="32"/>
        <end position="52"/>
    </location>
</feature>
<accession>A0A1M7U6S9</accession>
<dbReference type="AlphaFoldDB" id="A0A1M7U6S9"/>
<evidence type="ECO:0000313" key="3">
    <source>
        <dbReference type="Proteomes" id="UP000184428"/>
    </source>
</evidence>
<keyword evidence="1" id="KW-0812">Transmembrane</keyword>
<keyword evidence="1" id="KW-1133">Transmembrane helix</keyword>
<keyword evidence="1" id="KW-0472">Membrane</keyword>